<gene>
    <name evidence="1" type="ORF">MENT_LOCUS61672</name>
</gene>
<reference evidence="1 2" key="1">
    <citation type="submission" date="2020-08" db="EMBL/GenBank/DDBJ databases">
        <authorList>
            <person name="Koutsovoulos G."/>
            <person name="Danchin GJ E."/>
        </authorList>
    </citation>
    <scope>NUCLEOTIDE SEQUENCE [LARGE SCALE GENOMIC DNA]</scope>
</reference>
<protein>
    <submittedName>
        <fullName evidence="1">Uncharacterized protein</fullName>
    </submittedName>
</protein>
<organism evidence="1 2">
    <name type="scientific">Meloidogyne enterolobii</name>
    <name type="common">Root-knot nematode worm</name>
    <name type="synonym">Meloidogyne mayaguensis</name>
    <dbReference type="NCBI Taxonomy" id="390850"/>
    <lineage>
        <taxon>Eukaryota</taxon>
        <taxon>Metazoa</taxon>
        <taxon>Ecdysozoa</taxon>
        <taxon>Nematoda</taxon>
        <taxon>Chromadorea</taxon>
        <taxon>Rhabditida</taxon>
        <taxon>Tylenchina</taxon>
        <taxon>Tylenchomorpha</taxon>
        <taxon>Tylenchoidea</taxon>
        <taxon>Meloidogynidae</taxon>
        <taxon>Meloidogyninae</taxon>
        <taxon>Meloidogyne</taxon>
    </lineage>
</organism>
<sequence>MDKVGHKCPVKFRASQFHSVKNALKYFLQLNIHKYMHVCINISTTFGKIGVLVLHRRQHYVFEVSFFNF</sequence>
<name>A0A6V7YAE1_MELEN</name>
<proteinExistence type="predicted"/>
<evidence type="ECO:0000313" key="1">
    <source>
        <dbReference type="EMBL" id="CAD2207707.1"/>
    </source>
</evidence>
<dbReference type="EMBL" id="CAJEWN010003464">
    <property type="protein sequence ID" value="CAD2207707.1"/>
    <property type="molecule type" value="Genomic_DNA"/>
</dbReference>
<evidence type="ECO:0000313" key="2">
    <source>
        <dbReference type="Proteomes" id="UP000580250"/>
    </source>
</evidence>
<dbReference type="Proteomes" id="UP000580250">
    <property type="component" value="Unassembled WGS sequence"/>
</dbReference>
<accession>A0A6V7YAE1</accession>
<comment type="caution">
    <text evidence="1">The sequence shown here is derived from an EMBL/GenBank/DDBJ whole genome shotgun (WGS) entry which is preliminary data.</text>
</comment>
<dbReference type="AlphaFoldDB" id="A0A6V7YAE1"/>